<proteinExistence type="predicted"/>
<gene>
    <name evidence="2" type="ORF">NMN56_001640</name>
</gene>
<keyword evidence="3" id="KW-1185">Reference proteome</keyword>
<evidence type="ECO:0000256" key="1">
    <source>
        <dbReference type="SAM" id="MobiDB-lite"/>
    </source>
</evidence>
<accession>A0ABT6ZNQ1</accession>
<dbReference type="EMBL" id="JANCPR020000001">
    <property type="protein sequence ID" value="MDJ1130671.1"/>
    <property type="molecule type" value="Genomic_DNA"/>
</dbReference>
<name>A0ABT6ZNQ1_9ACTN</name>
<dbReference type="RefSeq" id="WP_274039663.1">
    <property type="nucleotide sequence ID" value="NZ_JANCPR020000001.1"/>
</dbReference>
<evidence type="ECO:0000313" key="2">
    <source>
        <dbReference type="EMBL" id="MDJ1130671.1"/>
    </source>
</evidence>
<protein>
    <submittedName>
        <fullName evidence="2">Uncharacterized protein</fullName>
    </submittedName>
</protein>
<feature type="region of interest" description="Disordered" evidence="1">
    <location>
        <begin position="50"/>
        <end position="72"/>
    </location>
</feature>
<sequence length="82" mass="9379">MTGDEEETRRVKAWNREKERKFGRSWPMGADDAERSRMTIRVSRDSGRTYGPVIVVSPRKDVPPQNDSSRLPDCTCPRCVAP</sequence>
<reference evidence="2 3" key="1">
    <citation type="submission" date="2023-05" db="EMBL/GenBank/DDBJ databases">
        <title>Streptantibioticus silvisoli sp. nov., acidotolerant actinomycetes 1 from pine litter.</title>
        <authorList>
            <person name="Swiecimska M."/>
            <person name="Golinska P."/>
            <person name="Sangal V."/>
            <person name="Wachnowicz B."/>
            <person name="Goodfellow M."/>
        </authorList>
    </citation>
    <scope>NUCLEOTIDE SEQUENCE [LARGE SCALE GENOMIC DNA]</scope>
    <source>
        <strain evidence="2 3">DSM 42109</strain>
    </source>
</reference>
<evidence type="ECO:0000313" key="3">
    <source>
        <dbReference type="Proteomes" id="UP001214441"/>
    </source>
</evidence>
<organism evidence="2 3">
    <name type="scientific">Streptomyces iconiensis</name>
    <dbReference type="NCBI Taxonomy" id="1384038"/>
    <lineage>
        <taxon>Bacteria</taxon>
        <taxon>Bacillati</taxon>
        <taxon>Actinomycetota</taxon>
        <taxon>Actinomycetes</taxon>
        <taxon>Kitasatosporales</taxon>
        <taxon>Streptomycetaceae</taxon>
        <taxon>Streptomyces</taxon>
    </lineage>
</organism>
<dbReference type="Proteomes" id="UP001214441">
    <property type="component" value="Unassembled WGS sequence"/>
</dbReference>
<comment type="caution">
    <text evidence="2">The sequence shown here is derived from an EMBL/GenBank/DDBJ whole genome shotgun (WGS) entry which is preliminary data.</text>
</comment>